<evidence type="ECO:0000256" key="3">
    <source>
        <dbReference type="ARBA" id="ARBA00022737"/>
    </source>
</evidence>
<keyword evidence="3" id="KW-0677">Repeat</keyword>
<evidence type="ECO:0000256" key="2">
    <source>
        <dbReference type="ARBA" id="ARBA00022729"/>
    </source>
</evidence>
<feature type="domain" description="EGF-like" evidence="7">
    <location>
        <begin position="46"/>
        <end position="83"/>
    </location>
</feature>
<dbReference type="SMART" id="SM00181">
    <property type="entry name" value="EGF"/>
    <property type="match status" value="4"/>
</dbReference>
<feature type="transmembrane region" description="Helical" evidence="6">
    <location>
        <begin position="219"/>
        <end position="239"/>
    </location>
</feature>
<evidence type="ECO:0000259" key="7">
    <source>
        <dbReference type="PROSITE" id="PS50026"/>
    </source>
</evidence>
<proteinExistence type="predicted"/>
<feature type="disulfide bond" evidence="5">
    <location>
        <begin position="159"/>
        <end position="168"/>
    </location>
</feature>
<dbReference type="InterPro" id="IPR002049">
    <property type="entry name" value="LE_dom"/>
</dbReference>
<dbReference type="Proteomes" id="UP000887116">
    <property type="component" value="Unassembled WGS sequence"/>
</dbReference>
<dbReference type="OrthoDB" id="6415015at2759"/>
<dbReference type="GO" id="GO:0005044">
    <property type="term" value="F:scavenger receptor activity"/>
    <property type="evidence" value="ECO:0007669"/>
    <property type="project" value="InterPro"/>
</dbReference>
<dbReference type="EMBL" id="BMAO01008224">
    <property type="protein sequence ID" value="GFR21873.1"/>
    <property type="molecule type" value="Genomic_DNA"/>
</dbReference>
<keyword evidence="6" id="KW-0472">Membrane</keyword>
<dbReference type="PRINTS" id="PR00011">
    <property type="entry name" value="EGFLAMININ"/>
</dbReference>
<keyword evidence="1 5" id="KW-0245">EGF-like domain</keyword>
<protein>
    <submittedName>
        <fullName evidence="8">Protein draper</fullName>
    </submittedName>
</protein>
<feature type="disulfide bond" evidence="5">
    <location>
        <begin position="73"/>
        <end position="82"/>
    </location>
</feature>
<keyword evidence="9" id="KW-1185">Reference proteome</keyword>
<evidence type="ECO:0000313" key="8">
    <source>
        <dbReference type="EMBL" id="GFR21873.1"/>
    </source>
</evidence>
<dbReference type="PROSITE" id="PS50026">
    <property type="entry name" value="EGF_3"/>
    <property type="match status" value="3"/>
</dbReference>
<feature type="disulfide bond" evidence="5">
    <location>
        <begin position="116"/>
        <end position="125"/>
    </location>
</feature>
<dbReference type="CDD" id="cd00055">
    <property type="entry name" value="EGF_Lam"/>
    <property type="match status" value="1"/>
</dbReference>
<dbReference type="Gene3D" id="2.170.300.10">
    <property type="entry name" value="Tie2 ligand-binding domain superfamily"/>
    <property type="match status" value="1"/>
</dbReference>
<reference evidence="8" key="1">
    <citation type="submission" date="2020-07" db="EMBL/GenBank/DDBJ databases">
        <title>Multicomponent nature underlies the extraordinary mechanical properties of spider dragline silk.</title>
        <authorList>
            <person name="Kono N."/>
            <person name="Nakamura H."/>
            <person name="Mori M."/>
            <person name="Yoshida Y."/>
            <person name="Ohtoshi R."/>
            <person name="Malay A.D."/>
            <person name="Moran D.A.P."/>
            <person name="Tomita M."/>
            <person name="Numata K."/>
            <person name="Arakawa K."/>
        </authorList>
    </citation>
    <scope>NUCLEOTIDE SEQUENCE</scope>
</reference>
<dbReference type="FunFam" id="2.170.300.10:FF:000002">
    <property type="entry name" value="Multiple epidermal growth factor-like domains 10"/>
    <property type="match status" value="1"/>
</dbReference>
<dbReference type="PANTHER" id="PTHR24043:SF8">
    <property type="entry name" value="EGF-LIKE DOMAIN-CONTAINING PROTEIN"/>
    <property type="match status" value="1"/>
</dbReference>
<gene>
    <name evidence="8" type="primary">drpr_3</name>
    <name evidence="8" type="ORF">TNCT_617961</name>
</gene>
<evidence type="ECO:0000256" key="1">
    <source>
        <dbReference type="ARBA" id="ARBA00022536"/>
    </source>
</evidence>
<comment type="caution">
    <text evidence="8">The sequence shown here is derived from an EMBL/GenBank/DDBJ whole genome shotgun (WGS) entry which is preliminary data.</text>
</comment>
<evidence type="ECO:0000256" key="6">
    <source>
        <dbReference type="SAM" id="Phobius"/>
    </source>
</evidence>
<dbReference type="PANTHER" id="PTHR24043">
    <property type="entry name" value="SCAVENGER RECEPTOR CLASS F"/>
    <property type="match status" value="1"/>
</dbReference>
<sequence length="377" mass="41463">MTWGQNCQRECRCTNNNTCHHLTGKCMCSRGWTGVDCSQKCPPGTFGLGCEEQCSYCIFGDGTCNHITGQCNCLPGYMGSRCEKRCPKGRWGIECKERCVCEHGAACNQTDGHCLCLPGWTGDDCSIPCINGTYGFYCQNTCNCHNGATCQPNNGLCRCQPGWMGSRCADSCPEGFYGDHCMQVCDCSFGMACDPKVGCVVEDINVAELNADEATINPWFITGVSIVVFLVILIIICIATHYKKKMEQLSTDLSSVYQGERRDTLDVQHFNNPIYSSVPWMNDSTENNVSQVNNEISSHIEYDKSNLRDVIPMSKEADIDCVSEIGTSCASGYSSLNSAQDFCYSSNIYNEGGNKSMCLVKQSICKSDEENEAKVIV</sequence>
<dbReference type="InterPro" id="IPR000742">
    <property type="entry name" value="EGF"/>
</dbReference>
<evidence type="ECO:0000256" key="5">
    <source>
        <dbReference type="PROSITE-ProRule" id="PRU00076"/>
    </source>
</evidence>
<comment type="caution">
    <text evidence="5">Lacks conserved residue(s) required for the propagation of feature annotation.</text>
</comment>
<feature type="domain" description="EGF-like" evidence="7">
    <location>
        <begin position="139"/>
        <end position="169"/>
    </location>
</feature>
<keyword evidence="6" id="KW-1133">Transmembrane helix</keyword>
<feature type="domain" description="EGF-like" evidence="7">
    <location>
        <begin position="91"/>
        <end position="126"/>
    </location>
</feature>
<evidence type="ECO:0000313" key="9">
    <source>
        <dbReference type="Proteomes" id="UP000887116"/>
    </source>
</evidence>
<dbReference type="InterPro" id="IPR042635">
    <property type="entry name" value="MEGF10/SREC1/2-like"/>
</dbReference>
<accession>A0A8X6HFJ3</accession>
<name>A0A8X6HFJ3_TRICU</name>
<organism evidence="8 9">
    <name type="scientific">Trichonephila clavata</name>
    <name type="common">Joro spider</name>
    <name type="synonym">Nephila clavata</name>
    <dbReference type="NCBI Taxonomy" id="2740835"/>
    <lineage>
        <taxon>Eukaryota</taxon>
        <taxon>Metazoa</taxon>
        <taxon>Ecdysozoa</taxon>
        <taxon>Arthropoda</taxon>
        <taxon>Chelicerata</taxon>
        <taxon>Arachnida</taxon>
        <taxon>Araneae</taxon>
        <taxon>Araneomorphae</taxon>
        <taxon>Entelegynae</taxon>
        <taxon>Araneoidea</taxon>
        <taxon>Nephilidae</taxon>
        <taxon>Trichonephila</taxon>
    </lineage>
</organism>
<dbReference type="SMART" id="SM00180">
    <property type="entry name" value="EGF_Lam"/>
    <property type="match status" value="4"/>
</dbReference>
<dbReference type="Pfam" id="PF00053">
    <property type="entry name" value="EGF_laminin"/>
    <property type="match status" value="2"/>
</dbReference>
<feature type="disulfide bond" evidence="5">
    <location>
        <begin position="54"/>
        <end position="71"/>
    </location>
</feature>
<keyword evidence="4 5" id="KW-1015">Disulfide bond</keyword>
<dbReference type="PROSITE" id="PS00022">
    <property type="entry name" value="EGF_1"/>
    <property type="match status" value="4"/>
</dbReference>
<evidence type="ECO:0000256" key="4">
    <source>
        <dbReference type="ARBA" id="ARBA00023157"/>
    </source>
</evidence>
<dbReference type="AlphaFoldDB" id="A0A8X6HFJ3"/>
<keyword evidence="2" id="KW-0732">Signal</keyword>
<keyword evidence="6" id="KW-0812">Transmembrane</keyword>